<dbReference type="Proteomes" id="UP000663829">
    <property type="component" value="Unassembled WGS sequence"/>
</dbReference>
<name>A0A816A743_9BILA</name>
<comment type="caution">
    <text evidence="2">The sequence shown here is derived from an EMBL/GenBank/DDBJ whole genome shotgun (WGS) entry which is preliminary data.</text>
</comment>
<evidence type="ECO:0000313" key="1">
    <source>
        <dbReference type="EMBL" id="CAF1512207.1"/>
    </source>
</evidence>
<reference evidence="2" key="1">
    <citation type="submission" date="2021-02" db="EMBL/GenBank/DDBJ databases">
        <authorList>
            <person name="Nowell W R."/>
        </authorList>
    </citation>
    <scope>NUCLEOTIDE SEQUENCE</scope>
</reference>
<gene>
    <name evidence="2" type="ORF">GPM918_LOCUS41954</name>
    <name evidence="1" type="ORF">OVA965_LOCUS37419</name>
    <name evidence="4" type="ORF">SRO942_LOCUS43102</name>
    <name evidence="3" type="ORF">TMI583_LOCUS38503</name>
</gene>
<accession>A0A816A743</accession>
<evidence type="ECO:0000313" key="5">
    <source>
        <dbReference type="Proteomes" id="UP000663829"/>
    </source>
</evidence>
<dbReference type="AlphaFoldDB" id="A0A816A743"/>
<dbReference type="EMBL" id="CAJOBA010057414">
    <property type="protein sequence ID" value="CAF4299972.1"/>
    <property type="molecule type" value="Genomic_DNA"/>
</dbReference>
<dbReference type="Proteomes" id="UP000677228">
    <property type="component" value="Unassembled WGS sequence"/>
</dbReference>
<keyword evidence="5" id="KW-1185">Reference proteome</keyword>
<organism evidence="2 5">
    <name type="scientific">Didymodactylos carnosus</name>
    <dbReference type="NCBI Taxonomy" id="1234261"/>
    <lineage>
        <taxon>Eukaryota</taxon>
        <taxon>Metazoa</taxon>
        <taxon>Spiralia</taxon>
        <taxon>Gnathifera</taxon>
        <taxon>Rotifera</taxon>
        <taxon>Eurotatoria</taxon>
        <taxon>Bdelloidea</taxon>
        <taxon>Philodinida</taxon>
        <taxon>Philodinidae</taxon>
        <taxon>Didymodactylos</taxon>
    </lineage>
</organism>
<dbReference type="EMBL" id="CAJNOK010035331">
    <property type="protein sequence ID" value="CAF1512207.1"/>
    <property type="molecule type" value="Genomic_DNA"/>
</dbReference>
<dbReference type="EMBL" id="CAJNOQ010034271">
    <property type="protein sequence ID" value="CAF1594112.1"/>
    <property type="molecule type" value="Genomic_DNA"/>
</dbReference>
<proteinExistence type="predicted"/>
<feature type="non-terminal residue" evidence="2">
    <location>
        <position position="1"/>
    </location>
</feature>
<dbReference type="OrthoDB" id="9971040at2759"/>
<sequence>MDYDSTPGVLQQYTRVLIKECLQKSEKIENCDFIQCFHDRYKCSGDGITEWAVDLCKAFPVNVIQQFTQQGQKMMINIQNCTQRFLAQTYRVRNKINCEQFERKYFDNMAVCYNQSEFCQVFKENRQFFMKYSGATIMRQP</sequence>
<evidence type="ECO:0000313" key="4">
    <source>
        <dbReference type="EMBL" id="CAF4467670.1"/>
    </source>
</evidence>
<dbReference type="Proteomes" id="UP000681722">
    <property type="component" value="Unassembled WGS sequence"/>
</dbReference>
<protein>
    <submittedName>
        <fullName evidence="2">Uncharacterized protein</fullName>
    </submittedName>
</protein>
<dbReference type="EMBL" id="CAJOBC010100506">
    <property type="protein sequence ID" value="CAF4467670.1"/>
    <property type="molecule type" value="Genomic_DNA"/>
</dbReference>
<evidence type="ECO:0000313" key="2">
    <source>
        <dbReference type="EMBL" id="CAF1594112.1"/>
    </source>
</evidence>
<dbReference type="Proteomes" id="UP000682733">
    <property type="component" value="Unassembled WGS sequence"/>
</dbReference>
<evidence type="ECO:0000313" key="3">
    <source>
        <dbReference type="EMBL" id="CAF4299972.1"/>
    </source>
</evidence>